<dbReference type="EMBL" id="FWFV01000016">
    <property type="protein sequence ID" value="SLN69591.1"/>
    <property type="molecule type" value="Genomic_DNA"/>
</dbReference>
<keyword evidence="2" id="KW-1185">Reference proteome</keyword>
<reference evidence="1 2" key="1">
    <citation type="submission" date="2017-03" db="EMBL/GenBank/DDBJ databases">
        <authorList>
            <person name="Afonso C.L."/>
            <person name="Miller P.J."/>
            <person name="Scott M.A."/>
            <person name="Spackman E."/>
            <person name="Goraichik I."/>
            <person name="Dimitrov K.M."/>
            <person name="Suarez D.L."/>
            <person name="Swayne D.E."/>
        </authorList>
    </citation>
    <scope>NUCLEOTIDE SEQUENCE [LARGE SCALE GENOMIC DNA]</scope>
    <source>
        <strain evidence="1 2">CECT 7066</strain>
    </source>
</reference>
<accession>A0A1Y5TTW9</accession>
<sequence>MKDFDVASDAIEWLGVRYNTILSPAETGGALAIVDNCSPVGTGRHGMSTRNKTRPSS</sequence>
<organism evidence="1 2">
    <name type="scientific">Palleronia marisminoris</name>
    <dbReference type="NCBI Taxonomy" id="315423"/>
    <lineage>
        <taxon>Bacteria</taxon>
        <taxon>Pseudomonadati</taxon>
        <taxon>Pseudomonadota</taxon>
        <taxon>Alphaproteobacteria</taxon>
        <taxon>Rhodobacterales</taxon>
        <taxon>Roseobacteraceae</taxon>
        <taxon>Palleronia</taxon>
    </lineage>
</organism>
<protein>
    <submittedName>
        <fullName evidence="1">Uncharacterized protein</fullName>
    </submittedName>
</protein>
<proteinExistence type="predicted"/>
<evidence type="ECO:0000313" key="1">
    <source>
        <dbReference type="EMBL" id="SLN69591.1"/>
    </source>
</evidence>
<dbReference type="Proteomes" id="UP000193870">
    <property type="component" value="Unassembled WGS sequence"/>
</dbReference>
<dbReference type="STRING" id="315423.SAMN04488020_11724"/>
<name>A0A1Y5TTW9_9RHOB</name>
<dbReference type="RefSeq" id="WP_245749756.1">
    <property type="nucleotide sequence ID" value="NZ_FOPF01000017.1"/>
</dbReference>
<gene>
    <name evidence="1" type="ORF">PAM7066_03526</name>
</gene>
<evidence type="ECO:0000313" key="2">
    <source>
        <dbReference type="Proteomes" id="UP000193870"/>
    </source>
</evidence>
<dbReference type="AlphaFoldDB" id="A0A1Y5TTW9"/>